<gene>
    <name evidence="8" type="ORF">KB449_18790</name>
</gene>
<dbReference type="Gene3D" id="1.50.10.10">
    <property type="match status" value="1"/>
</dbReference>
<dbReference type="InterPro" id="IPR008902">
    <property type="entry name" value="Rhamnosid_concanavalin"/>
</dbReference>
<evidence type="ECO:0000313" key="8">
    <source>
        <dbReference type="EMBL" id="MDI4647031.1"/>
    </source>
</evidence>
<evidence type="ECO:0000256" key="3">
    <source>
        <dbReference type="ARBA" id="ARBA00022801"/>
    </source>
</evidence>
<proteinExistence type="predicted"/>
<dbReference type="Proteomes" id="UP001161691">
    <property type="component" value="Unassembled WGS sequence"/>
</dbReference>
<dbReference type="InterPro" id="IPR013737">
    <property type="entry name" value="Bac_rhamnosid_N"/>
</dbReference>
<feature type="domain" description="Alpha-L-rhamnosidase six-hairpin glycosidase" evidence="6">
    <location>
        <begin position="432"/>
        <end position="772"/>
    </location>
</feature>
<dbReference type="Pfam" id="PF17389">
    <property type="entry name" value="Bac_rhamnosid6H"/>
    <property type="match status" value="1"/>
</dbReference>
<dbReference type="RefSeq" id="WP_282909837.1">
    <property type="nucleotide sequence ID" value="NZ_JAGRPV010000001.1"/>
</dbReference>
<accession>A0ABT6TJL3</accession>
<dbReference type="Pfam" id="PF08531">
    <property type="entry name" value="Bac_rhamnosid_N"/>
    <property type="match status" value="1"/>
</dbReference>
<sequence>MAEIEVYGLSCNTRLNPVGIDDKAPRLGWKLRSERRGVVQEAYRIQVAENAAFEGGLAWDTEKLAGDRSVAVTYEGETLRSRTRYFYRVKVWANQGEESEWSPAAYFETGLLSGEEWAGADWISYALPANEEGHEPIAYLRKAFSLDRPVASARIYATALGMYRLFVNGETADDTSLNPGWTSYEKRLQYQTYDVTALLREGKNAIGFMLGNGWYRGGLGWKKTGNYGDTRAALVLLQVRYADGTESIIGSDGSWRGSDGALRWSEIYDGEYYDARLERKAWSRAEFDDSEWGNASSYSHPKSALVAQESEPVRIVNTIVPVSVWTTPSGETLLDMGQNLVGWVRFTVRAEAGTVVTVRHAEVLDKHGNFYTGNLRAAKQTIAYVCSGDGEETFEPSFTFQGFRYVKIEGIAPEQVPGRFVGCVLTSDLQAAGQFRCSDPMINKLADNIVWGQIGNFVDVPTDCPQRDERLGWTGDAQAFVRASTYNRNVQTFFAKWLRDLAADQQPDGGVPHVIPNLSIAGANSAAWGDAAAIVPWVLYERYGDERVLREQYASMKGWVEYIRAQGENEFLWDTGFHFGDWLGLDAKENSYIGATPRELIATAFYAHSTGLVAKSASVLGFADDAAKYAELRDNVASAFRAEYVTPSGRLASPTQTAYAVALMFDLLEEGTRQQAADRLAKLIEEAGNQLTTGFVGTPYLCHVLTRFGHADLAYKLLERREYPSWLYPVVKGATTIWEHWDGIKPDGSFWSDDMNSYNHYAYGAIGDWLFGIVAGIDADASEPGYKRIQIRPVPGGSLKFADATLESPYGEIRAAWHRRPDGGFDYNISVPANAAANVLLQGASKANATESQQSLDAARGISNVEETAEGLAFSVGSGKYRFTVKR</sequence>
<dbReference type="PIRSF" id="PIRSF010631">
    <property type="entry name" value="A-rhamnsds"/>
    <property type="match status" value="1"/>
</dbReference>
<evidence type="ECO:0000259" key="6">
    <source>
        <dbReference type="Pfam" id="PF17389"/>
    </source>
</evidence>
<dbReference type="InterPro" id="IPR035396">
    <property type="entry name" value="Bac_rhamnosid6H"/>
</dbReference>
<evidence type="ECO:0000259" key="4">
    <source>
        <dbReference type="Pfam" id="PF05592"/>
    </source>
</evidence>
<evidence type="ECO:0000256" key="1">
    <source>
        <dbReference type="ARBA" id="ARBA00001445"/>
    </source>
</evidence>
<evidence type="ECO:0000259" key="5">
    <source>
        <dbReference type="Pfam" id="PF08531"/>
    </source>
</evidence>
<dbReference type="InterPro" id="IPR012341">
    <property type="entry name" value="6hp_glycosidase-like_sf"/>
</dbReference>
<dbReference type="EC" id="3.2.1.40" evidence="2"/>
<keyword evidence="3 8" id="KW-0378">Hydrolase</keyword>
<dbReference type="Pfam" id="PF05592">
    <property type="entry name" value="Bac_rhamnosid"/>
    <property type="match status" value="1"/>
</dbReference>
<dbReference type="SUPFAM" id="SSF48208">
    <property type="entry name" value="Six-hairpin glycosidases"/>
    <property type="match status" value="1"/>
</dbReference>
<dbReference type="Pfam" id="PF25788">
    <property type="entry name" value="Ig_Rha78A_N"/>
    <property type="match status" value="1"/>
</dbReference>
<dbReference type="EMBL" id="JAGRPV010000001">
    <property type="protein sequence ID" value="MDI4647031.1"/>
    <property type="molecule type" value="Genomic_DNA"/>
</dbReference>
<dbReference type="InterPro" id="IPR008928">
    <property type="entry name" value="6-hairpin_glycosidase_sf"/>
</dbReference>
<dbReference type="Gene3D" id="2.60.120.260">
    <property type="entry name" value="Galactose-binding domain-like"/>
    <property type="match status" value="2"/>
</dbReference>
<comment type="catalytic activity">
    <reaction evidence="1">
        <text>Hydrolysis of terminal non-reducing alpha-L-rhamnose residues in alpha-L-rhamnosides.</text>
        <dbReference type="EC" id="3.2.1.40"/>
    </reaction>
</comment>
<name>A0ABT6TJL3_9BACL</name>
<dbReference type="InterPro" id="IPR035398">
    <property type="entry name" value="Bac_rhamnosid_C"/>
</dbReference>
<protein>
    <recommendedName>
        <fullName evidence="2">alpha-L-rhamnosidase</fullName>
        <ecNumber evidence="2">3.2.1.40</ecNumber>
    </recommendedName>
</protein>
<reference evidence="8" key="1">
    <citation type="submission" date="2023-04" db="EMBL/GenBank/DDBJ databases">
        <title>Comparative genomic analysis of Cohnella hashimotonis sp. nov., isolated from the International Space Station.</title>
        <authorList>
            <person name="Venkateswaran K."/>
            <person name="Simpson A."/>
        </authorList>
    </citation>
    <scope>NUCLEOTIDE SEQUENCE</scope>
    <source>
        <strain evidence="8">F6_2S_P_1</strain>
    </source>
</reference>
<keyword evidence="9" id="KW-1185">Reference proteome</keyword>
<dbReference type="Gene3D" id="2.60.40.10">
    <property type="entry name" value="Immunoglobulins"/>
    <property type="match status" value="1"/>
</dbReference>
<dbReference type="PANTHER" id="PTHR33307:SF6">
    <property type="entry name" value="ALPHA-RHAMNOSIDASE (EUROFUNG)-RELATED"/>
    <property type="match status" value="1"/>
</dbReference>
<dbReference type="PANTHER" id="PTHR33307">
    <property type="entry name" value="ALPHA-RHAMNOSIDASE (EUROFUNG)"/>
    <property type="match status" value="1"/>
</dbReference>
<organism evidence="8 9">
    <name type="scientific">Cohnella hashimotonis</name>
    <dbReference type="NCBI Taxonomy" id="2826895"/>
    <lineage>
        <taxon>Bacteria</taxon>
        <taxon>Bacillati</taxon>
        <taxon>Bacillota</taxon>
        <taxon>Bacilli</taxon>
        <taxon>Bacillales</taxon>
        <taxon>Paenibacillaceae</taxon>
        <taxon>Cohnella</taxon>
    </lineage>
</organism>
<dbReference type="Gene3D" id="2.60.420.10">
    <property type="entry name" value="Maltose phosphorylase, domain 3"/>
    <property type="match status" value="1"/>
</dbReference>
<feature type="domain" description="Alpha-L-rhamnosidase C-terminal" evidence="7">
    <location>
        <begin position="777"/>
        <end position="854"/>
    </location>
</feature>
<dbReference type="InterPro" id="IPR016007">
    <property type="entry name" value="Alpha_rhamnosid"/>
</dbReference>
<evidence type="ECO:0000313" key="9">
    <source>
        <dbReference type="Proteomes" id="UP001161691"/>
    </source>
</evidence>
<dbReference type="GO" id="GO:0016787">
    <property type="term" value="F:hydrolase activity"/>
    <property type="evidence" value="ECO:0007669"/>
    <property type="project" value="UniProtKB-KW"/>
</dbReference>
<feature type="domain" description="Bacterial alpha-L-rhamnosidase N-terminal" evidence="5">
    <location>
        <begin position="150"/>
        <end position="316"/>
    </location>
</feature>
<feature type="domain" description="Alpha-L-rhamnosidase concanavalin-like" evidence="4">
    <location>
        <begin position="327"/>
        <end position="424"/>
    </location>
</feature>
<comment type="caution">
    <text evidence="8">The sequence shown here is derived from an EMBL/GenBank/DDBJ whole genome shotgun (WGS) entry which is preliminary data.</text>
</comment>
<evidence type="ECO:0000259" key="7">
    <source>
        <dbReference type="Pfam" id="PF17390"/>
    </source>
</evidence>
<evidence type="ECO:0000256" key="2">
    <source>
        <dbReference type="ARBA" id="ARBA00012652"/>
    </source>
</evidence>
<dbReference type="InterPro" id="IPR013783">
    <property type="entry name" value="Ig-like_fold"/>
</dbReference>
<dbReference type="Pfam" id="PF17390">
    <property type="entry name" value="Bac_rhamnosid_C"/>
    <property type="match status" value="1"/>
</dbReference>